<feature type="compositionally biased region" description="Acidic residues" evidence="11">
    <location>
        <begin position="283"/>
        <end position="294"/>
    </location>
</feature>
<keyword evidence="4" id="KW-0597">Phosphoprotein</keyword>
<evidence type="ECO:0000259" key="12">
    <source>
        <dbReference type="PROSITE" id="PS50061"/>
    </source>
</evidence>
<dbReference type="Proteomes" id="UP000823561">
    <property type="component" value="Chromosome 23"/>
</dbReference>
<gene>
    <name evidence="13" type="ORF">AALO_G00290270</name>
</gene>
<evidence type="ECO:0000256" key="8">
    <source>
        <dbReference type="ARBA" id="ARBA00023163"/>
    </source>
</evidence>
<feature type="region of interest" description="Disordered" evidence="11">
    <location>
        <begin position="574"/>
        <end position="606"/>
    </location>
</feature>
<comment type="subcellular location">
    <subcellularLocation>
        <location evidence="1 10">Nucleus</location>
    </subcellularLocation>
</comment>
<proteinExistence type="inferred from homology"/>
<evidence type="ECO:0000313" key="14">
    <source>
        <dbReference type="Proteomes" id="UP000823561"/>
    </source>
</evidence>
<dbReference type="InterPro" id="IPR036388">
    <property type="entry name" value="WH-like_DNA-bd_sf"/>
</dbReference>
<evidence type="ECO:0000256" key="9">
    <source>
        <dbReference type="ARBA" id="ARBA00023242"/>
    </source>
</evidence>
<dbReference type="GO" id="GO:0005634">
    <property type="term" value="C:nucleus"/>
    <property type="evidence" value="ECO:0007669"/>
    <property type="project" value="UniProtKB-SubCell"/>
</dbReference>
<dbReference type="GO" id="GO:0043565">
    <property type="term" value="F:sequence-specific DNA binding"/>
    <property type="evidence" value="ECO:0007669"/>
    <property type="project" value="InterPro"/>
</dbReference>
<evidence type="ECO:0000256" key="5">
    <source>
        <dbReference type="ARBA" id="ARBA00023015"/>
    </source>
</evidence>
<dbReference type="GO" id="GO:0040034">
    <property type="term" value="P:regulation of development, heterochronic"/>
    <property type="evidence" value="ECO:0007669"/>
    <property type="project" value="UniProtKB-ARBA"/>
</dbReference>
<dbReference type="InterPro" id="IPR000418">
    <property type="entry name" value="Ets_dom"/>
</dbReference>
<dbReference type="GO" id="GO:0000981">
    <property type="term" value="F:DNA-binding transcription factor activity, RNA polymerase II-specific"/>
    <property type="evidence" value="ECO:0007669"/>
    <property type="project" value="TreeGrafter"/>
</dbReference>
<dbReference type="EMBL" id="JADWDJ010000023">
    <property type="protein sequence ID" value="KAG5261939.1"/>
    <property type="molecule type" value="Genomic_DNA"/>
</dbReference>
<dbReference type="GO" id="GO:0030154">
    <property type="term" value="P:cell differentiation"/>
    <property type="evidence" value="ECO:0007669"/>
    <property type="project" value="TreeGrafter"/>
</dbReference>
<evidence type="ECO:0000313" key="13">
    <source>
        <dbReference type="EMBL" id="KAG5261939.1"/>
    </source>
</evidence>
<feature type="domain" description="ETS" evidence="12">
    <location>
        <begin position="191"/>
        <end position="273"/>
    </location>
</feature>
<keyword evidence="8" id="KW-0804">Transcription</keyword>
<feature type="region of interest" description="Disordered" evidence="11">
    <location>
        <begin position="153"/>
        <end position="182"/>
    </location>
</feature>
<keyword evidence="9 10" id="KW-0539">Nucleus</keyword>
<evidence type="ECO:0000256" key="7">
    <source>
        <dbReference type="ARBA" id="ARBA00023159"/>
    </source>
</evidence>
<dbReference type="InterPro" id="IPR022084">
    <property type="entry name" value="TF_Elf_N"/>
</dbReference>
<keyword evidence="7" id="KW-0010">Activator</keyword>
<dbReference type="PRINTS" id="PR00454">
    <property type="entry name" value="ETSDOMAIN"/>
</dbReference>
<dbReference type="PANTHER" id="PTHR11849:SF191">
    <property type="entry name" value="ECDYSONE-INDUCED PROTEIN 74EF ISOFORM B"/>
    <property type="match status" value="1"/>
</dbReference>
<keyword evidence="5" id="KW-0805">Transcription regulation</keyword>
<dbReference type="InterPro" id="IPR036390">
    <property type="entry name" value="WH_DNA-bd_sf"/>
</dbReference>
<feature type="region of interest" description="Disordered" evidence="11">
    <location>
        <begin position="281"/>
        <end position="380"/>
    </location>
</feature>
<feature type="compositionally biased region" description="Polar residues" evidence="11">
    <location>
        <begin position="337"/>
        <end position="352"/>
    </location>
</feature>
<dbReference type="Gene3D" id="1.10.10.10">
    <property type="entry name" value="Winged helix-like DNA-binding domain superfamily/Winged helix DNA-binding domain"/>
    <property type="match status" value="1"/>
</dbReference>
<dbReference type="AlphaFoldDB" id="A0AAV6FHJ3"/>
<feature type="compositionally biased region" description="Acidic residues" evidence="11">
    <location>
        <begin position="306"/>
        <end position="328"/>
    </location>
</feature>
<dbReference type="Pfam" id="PF00178">
    <property type="entry name" value="Ets"/>
    <property type="match status" value="1"/>
</dbReference>
<keyword evidence="3" id="KW-0217">Developmental protein</keyword>
<evidence type="ECO:0000256" key="6">
    <source>
        <dbReference type="ARBA" id="ARBA00023125"/>
    </source>
</evidence>
<dbReference type="SMART" id="SM00413">
    <property type="entry name" value="ETS"/>
    <property type="match status" value="1"/>
</dbReference>
<dbReference type="GO" id="GO:0045893">
    <property type="term" value="P:positive regulation of DNA-templated transcription"/>
    <property type="evidence" value="ECO:0007669"/>
    <property type="project" value="UniProtKB-ARBA"/>
</dbReference>
<keyword evidence="6 10" id="KW-0238">DNA-binding</keyword>
<comment type="caution">
    <text evidence="13">The sequence shown here is derived from an EMBL/GenBank/DDBJ whole genome shotgun (WGS) entry which is preliminary data.</text>
</comment>
<evidence type="ECO:0000256" key="2">
    <source>
        <dbReference type="ARBA" id="ARBA00005562"/>
    </source>
</evidence>
<evidence type="ECO:0000256" key="1">
    <source>
        <dbReference type="ARBA" id="ARBA00004123"/>
    </source>
</evidence>
<dbReference type="PROSITE" id="PS00346">
    <property type="entry name" value="ETS_DOMAIN_2"/>
    <property type="match status" value="1"/>
</dbReference>
<sequence>MEASAQNIELDREMVGNPEHIQQFEDPSAFPAVIVEQVPHSHLLGYSGLVCDQQLTHAHLGTFDHDTVDDVPLTVEAFQSGEEDTMETIEAAEALLNMDSPSSLSLTLDEKHLSQIFLSDVFTTPVNQVSFLSDGLQGQPQWLQLQRDVEVETVSQQPKTKKGRKPRRQRTRSPIPDINIKKSKDGRGNTLYLWEFLMALLQDRKACPRYIKWTNKEKGIFKLVDSKAVSQLWGKHKNKPDMNYETMGRALRYYYQRGILNKVEGQRLVYQFAELPKDMVYITDDDDDDDDDGGGGDSDMQHEVDHDDDDDEDDSGDSDDVDDEEASSDQEALKKSTAITPSRLSSTATKPSTRGAKAPVRRRAVNGGQRGQKAASGTVANKTGRALGLIQQQHLPIVSAEMLRTLQNVQSLQPGRHGSVFRTAQLLGSLRQKQENSVTQQQGTLMQHQAQTQQDAQTENPATQIVTLQLVPVGPTVDAGGTLIASPHLLMQQVPSGEQMTLVMESMGNNQTADFLQTETPVQDGTGPATTTLTLVGAAGQQLFSQPPGTVIHSVTATESEQNLLLSDDLSRDTQGDLEATEPTSDAPQGIEGGEGSESQPKRKMEALSVMIINDSWVGYNSST</sequence>
<evidence type="ECO:0000256" key="10">
    <source>
        <dbReference type="RuleBase" id="RU004019"/>
    </source>
</evidence>
<keyword evidence="14" id="KW-1185">Reference proteome</keyword>
<evidence type="ECO:0000256" key="3">
    <source>
        <dbReference type="ARBA" id="ARBA00022473"/>
    </source>
</evidence>
<accession>A0AAV6FHJ3</accession>
<dbReference type="Pfam" id="PF12310">
    <property type="entry name" value="Elf-1_N"/>
    <property type="match status" value="1"/>
</dbReference>
<reference evidence="13" key="1">
    <citation type="submission" date="2020-10" db="EMBL/GenBank/DDBJ databases">
        <title>Chromosome-scale genome assembly of the Allis shad, Alosa alosa.</title>
        <authorList>
            <person name="Margot Z."/>
            <person name="Christophe K."/>
            <person name="Cabau C."/>
            <person name="Louis A."/>
            <person name="Berthelot C."/>
            <person name="Parey E."/>
            <person name="Roest Crollius H."/>
            <person name="Montfort J."/>
            <person name="Robinson-Rechavi M."/>
            <person name="Bucao C."/>
            <person name="Bouchez O."/>
            <person name="Gislard M."/>
            <person name="Lluch J."/>
            <person name="Milhes M."/>
            <person name="Lampietro C."/>
            <person name="Lopez Roques C."/>
            <person name="Donnadieu C."/>
            <person name="Braasch I."/>
            <person name="Desvignes T."/>
            <person name="Postlethwait J."/>
            <person name="Bobe J."/>
            <person name="Guiguen Y."/>
        </authorList>
    </citation>
    <scope>NUCLEOTIDE SEQUENCE</scope>
    <source>
        <strain evidence="13">M-15738</strain>
        <tissue evidence="13">Blood</tissue>
    </source>
</reference>
<comment type="similarity">
    <text evidence="2 10">Belongs to the ETS family.</text>
</comment>
<dbReference type="FunFam" id="1.10.10.10:FF:000411">
    <property type="entry name" value="Ecdysone-induced protein 74EF isoform A"/>
    <property type="match status" value="1"/>
</dbReference>
<dbReference type="InterPro" id="IPR046328">
    <property type="entry name" value="ETS_fam"/>
</dbReference>
<dbReference type="PANTHER" id="PTHR11849">
    <property type="entry name" value="ETS"/>
    <property type="match status" value="1"/>
</dbReference>
<evidence type="ECO:0000256" key="11">
    <source>
        <dbReference type="SAM" id="MobiDB-lite"/>
    </source>
</evidence>
<organism evidence="13 14">
    <name type="scientific">Alosa alosa</name>
    <name type="common">allis shad</name>
    <dbReference type="NCBI Taxonomy" id="278164"/>
    <lineage>
        <taxon>Eukaryota</taxon>
        <taxon>Metazoa</taxon>
        <taxon>Chordata</taxon>
        <taxon>Craniata</taxon>
        <taxon>Vertebrata</taxon>
        <taxon>Euteleostomi</taxon>
        <taxon>Actinopterygii</taxon>
        <taxon>Neopterygii</taxon>
        <taxon>Teleostei</taxon>
        <taxon>Clupei</taxon>
        <taxon>Clupeiformes</taxon>
        <taxon>Clupeoidei</taxon>
        <taxon>Clupeidae</taxon>
        <taxon>Alosa</taxon>
    </lineage>
</organism>
<dbReference type="SUPFAM" id="SSF46785">
    <property type="entry name" value="Winged helix' DNA-binding domain"/>
    <property type="match status" value="1"/>
</dbReference>
<evidence type="ECO:0000256" key="4">
    <source>
        <dbReference type="ARBA" id="ARBA00022553"/>
    </source>
</evidence>
<protein>
    <recommendedName>
        <fullName evidence="12">ETS domain-containing protein</fullName>
    </recommendedName>
</protein>
<name>A0AAV6FHJ3_9TELE</name>
<dbReference type="PROSITE" id="PS50061">
    <property type="entry name" value="ETS_DOMAIN_3"/>
    <property type="match status" value="1"/>
</dbReference>
<feature type="compositionally biased region" description="Basic residues" evidence="11">
    <location>
        <begin position="159"/>
        <end position="171"/>
    </location>
</feature>